<feature type="transmembrane region" description="Helical" evidence="1">
    <location>
        <begin position="49"/>
        <end position="68"/>
    </location>
</feature>
<keyword evidence="1" id="KW-1133">Transmembrane helix</keyword>
<dbReference type="RefSeq" id="WP_238465036.1">
    <property type="nucleotide sequence ID" value="NZ_JAKLJA010000013.1"/>
</dbReference>
<keyword evidence="3" id="KW-1185">Reference proteome</keyword>
<evidence type="ECO:0000256" key="1">
    <source>
        <dbReference type="SAM" id="Phobius"/>
    </source>
</evidence>
<dbReference type="AlphaFoldDB" id="A0A9X1RSP5"/>
<name>A0A9X1RSP5_9BURK</name>
<protein>
    <submittedName>
        <fullName evidence="2">AzlD family protein</fullName>
    </submittedName>
</protein>
<reference evidence="2" key="1">
    <citation type="submission" date="2022-01" db="EMBL/GenBank/DDBJ databases">
        <title>Genome sequence and assembly of Parabukholderia sp. RG36.</title>
        <authorList>
            <person name="Chhetri G."/>
        </authorList>
    </citation>
    <scope>NUCLEOTIDE SEQUENCE</scope>
    <source>
        <strain evidence="2">RG36</strain>
    </source>
</reference>
<sequence length="108" mass="11409">MFDSTTASTAATVTTVATIVLMAATTYLTRILGYLVLRDRTLSPRMRAVMENVPGCVLISVIAPAFVSRHPADLLALAITLLAATRFSLLPTVIIGVASTGILRHLIG</sequence>
<keyword evidence="1" id="KW-0472">Membrane</keyword>
<feature type="transmembrane region" description="Helical" evidence="1">
    <location>
        <begin position="12"/>
        <end position="37"/>
    </location>
</feature>
<evidence type="ECO:0000313" key="3">
    <source>
        <dbReference type="Proteomes" id="UP001139308"/>
    </source>
</evidence>
<accession>A0A9X1RSP5</accession>
<comment type="caution">
    <text evidence="2">The sequence shown here is derived from an EMBL/GenBank/DDBJ whole genome shotgun (WGS) entry which is preliminary data.</text>
</comment>
<organism evidence="2 3">
    <name type="scientific">Paraburkholderia tagetis</name>
    <dbReference type="NCBI Taxonomy" id="2913261"/>
    <lineage>
        <taxon>Bacteria</taxon>
        <taxon>Pseudomonadati</taxon>
        <taxon>Pseudomonadota</taxon>
        <taxon>Betaproteobacteria</taxon>
        <taxon>Burkholderiales</taxon>
        <taxon>Burkholderiaceae</taxon>
        <taxon>Paraburkholderia</taxon>
    </lineage>
</organism>
<keyword evidence="1" id="KW-0812">Transmembrane</keyword>
<evidence type="ECO:0000313" key="2">
    <source>
        <dbReference type="EMBL" id="MCG5075182.1"/>
    </source>
</evidence>
<gene>
    <name evidence="2" type="ORF">L5014_17735</name>
</gene>
<dbReference type="Proteomes" id="UP001139308">
    <property type="component" value="Unassembled WGS sequence"/>
</dbReference>
<feature type="transmembrane region" description="Helical" evidence="1">
    <location>
        <begin position="74"/>
        <end position="103"/>
    </location>
</feature>
<dbReference type="Pfam" id="PF05437">
    <property type="entry name" value="AzlD"/>
    <property type="match status" value="1"/>
</dbReference>
<proteinExistence type="predicted"/>
<dbReference type="EMBL" id="JAKLJA010000013">
    <property type="protein sequence ID" value="MCG5075182.1"/>
    <property type="molecule type" value="Genomic_DNA"/>
</dbReference>
<dbReference type="InterPro" id="IPR008407">
    <property type="entry name" value="Brnchd-chn_aa_trnsp_AzlD"/>
</dbReference>